<name>A0AAC8QHS1_9BACT</name>
<comment type="similarity">
    <text evidence="1 7">Belongs to the cytochrome P450 family.</text>
</comment>
<keyword evidence="3 7" id="KW-0479">Metal-binding</keyword>
<dbReference type="PANTHER" id="PTHR46696">
    <property type="entry name" value="P450, PUTATIVE (EUROFUNG)-RELATED"/>
    <property type="match status" value="1"/>
</dbReference>
<dbReference type="AlphaFoldDB" id="A0AAC8QHS1"/>
<dbReference type="GO" id="GO:0020037">
    <property type="term" value="F:heme binding"/>
    <property type="evidence" value="ECO:0007669"/>
    <property type="project" value="InterPro"/>
</dbReference>
<dbReference type="PRINTS" id="PR00359">
    <property type="entry name" value="BP450"/>
</dbReference>
<dbReference type="FunFam" id="1.10.630.10:FF:000018">
    <property type="entry name" value="Cytochrome P450 monooxygenase"/>
    <property type="match status" value="1"/>
</dbReference>
<dbReference type="SUPFAM" id="SSF48264">
    <property type="entry name" value="Cytochrome P450"/>
    <property type="match status" value="1"/>
</dbReference>
<dbReference type="GO" id="GO:0005506">
    <property type="term" value="F:iron ion binding"/>
    <property type="evidence" value="ECO:0007669"/>
    <property type="project" value="InterPro"/>
</dbReference>
<evidence type="ECO:0000256" key="4">
    <source>
        <dbReference type="ARBA" id="ARBA00023002"/>
    </source>
</evidence>
<accession>A0AAC8QHS1</accession>
<evidence type="ECO:0000313" key="8">
    <source>
        <dbReference type="EMBL" id="AKJ07720.1"/>
    </source>
</evidence>
<dbReference type="PROSITE" id="PS00086">
    <property type="entry name" value="CYTOCHROME_P450"/>
    <property type="match status" value="1"/>
</dbReference>
<proteinExistence type="inferred from homology"/>
<dbReference type="InterPro" id="IPR002397">
    <property type="entry name" value="Cyt_P450_B"/>
</dbReference>
<sequence length="399" mass="44712">MSQRLNLLSPEFRENPYPFYARLRGESPVCQVDPHGFWAVSRNEDIVTVFKDPELFSSSEMKIATQPPWLGRRNPVSEALNLAAPPQHARLRGLVSRAFTQSMVSRMEPFAREVTSRLVDGLPRGEPVDFLSGFALGLPANIMALMMGVDPSLQKEFKRWSDDISGVVVVAPDDVVRQAEVRKTLDDMEAYILALIDRRRANPGTEDLVTDLLRVQENGERLTDAEVVSFLVLLLVAGLETTTYLLSHMALILARNPEWFERLRGNEALIKAFIEEVLRYEPPNHAQIRVTTRETTLGGVKLPAGAMVLLLLASGLRDEKSFPDAERFNPERGVQANLAFGHGIHFCLGAPLARMEARVALGALLASFSRFELATDRVRWIQSLFFRAPESLPLRFIPL</sequence>
<evidence type="ECO:0000256" key="7">
    <source>
        <dbReference type="RuleBase" id="RU000461"/>
    </source>
</evidence>
<organism evidence="8 10">
    <name type="scientific">Archangium gephyra</name>
    <dbReference type="NCBI Taxonomy" id="48"/>
    <lineage>
        <taxon>Bacteria</taxon>
        <taxon>Pseudomonadati</taxon>
        <taxon>Myxococcota</taxon>
        <taxon>Myxococcia</taxon>
        <taxon>Myxococcales</taxon>
        <taxon>Cystobacterineae</taxon>
        <taxon>Archangiaceae</taxon>
        <taxon>Archangium</taxon>
    </lineage>
</organism>
<dbReference type="PRINTS" id="PR00385">
    <property type="entry name" value="P450"/>
</dbReference>
<dbReference type="Proteomes" id="UP000035579">
    <property type="component" value="Chromosome"/>
</dbReference>
<gene>
    <name evidence="8" type="ORF">AA314_09346</name>
    <name evidence="9" type="ORF">ATI61_107168</name>
</gene>
<keyword evidence="5 7" id="KW-0408">Iron</keyword>
<protein>
    <submittedName>
        <fullName evidence="8 9">Cytochrome P450</fullName>
    </submittedName>
</protein>
<dbReference type="InterPro" id="IPR001128">
    <property type="entry name" value="Cyt_P450"/>
</dbReference>
<reference evidence="9 11" key="2">
    <citation type="submission" date="2018-08" db="EMBL/GenBank/DDBJ databases">
        <title>Genomic Encyclopedia of Archaeal and Bacterial Type Strains, Phase II (KMG-II): from individual species to whole genera.</title>
        <authorList>
            <person name="Goeker M."/>
        </authorList>
    </citation>
    <scope>NUCLEOTIDE SEQUENCE [LARGE SCALE GENOMIC DNA]</scope>
    <source>
        <strain evidence="9 11">DSM 2261</strain>
    </source>
</reference>
<dbReference type="KEGG" id="age:AA314_09346"/>
<evidence type="ECO:0000256" key="1">
    <source>
        <dbReference type="ARBA" id="ARBA00010617"/>
    </source>
</evidence>
<evidence type="ECO:0000313" key="10">
    <source>
        <dbReference type="Proteomes" id="UP000035579"/>
    </source>
</evidence>
<dbReference type="EMBL" id="CP011509">
    <property type="protein sequence ID" value="AKJ07720.1"/>
    <property type="molecule type" value="Genomic_DNA"/>
</dbReference>
<dbReference type="GO" id="GO:0006707">
    <property type="term" value="P:cholesterol catabolic process"/>
    <property type="evidence" value="ECO:0007669"/>
    <property type="project" value="TreeGrafter"/>
</dbReference>
<dbReference type="RefSeq" id="WP_047860671.1">
    <property type="nucleotide sequence ID" value="NZ_CP011509.1"/>
</dbReference>
<keyword evidence="6 7" id="KW-0503">Monooxygenase</keyword>
<dbReference type="Pfam" id="PF00067">
    <property type="entry name" value="p450"/>
    <property type="match status" value="1"/>
</dbReference>
<reference evidence="8 10" key="1">
    <citation type="submission" date="2015-05" db="EMBL/GenBank/DDBJ databases">
        <title>Genome assembly of Archangium gephyra DSM 2261.</title>
        <authorList>
            <person name="Sharma G."/>
            <person name="Subramanian S."/>
        </authorList>
    </citation>
    <scope>NUCLEOTIDE SEQUENCE [LARGE SCALE GENOMIC DNA]</scope>
    <source>
        <strain evidence="8 10">DSM 2261</strain>
    </source>
</reference>
<dbReference type="PANTHER" id="PTHR46696:SF4">
    <property type="entry name" value="BIOTIN BIOSYNTHESIS CYTOCHROME P450"/>
    <property type="match status" value="1"/>
</dbReference>
<dbReference type="Gene3D" id="1.10.630.10">
    <property type="entry name" value="Cytochrome P450"/>
    <property type="match status" value="1"/>
</dbReference>
<keyword evidence="11" id="KW-1185">Reference proteome</keyword>
<evidence type="ECO:0000256" key="6">
    <source>
        <dbReference type="ARBA" id="ARBA00023033"/>
    </source>
</evidence>
<evidence type="ECO:0000256" key="5">
    <source>
        <dbReference type="ARBA" id="ARBA00023004"/>
    </source>
</evidence>
<keyword evidence="4 7" id="KW-0560">Oxidoreductase</keyword>
<dbReference type="EMBL" id="QUMU01000007">
    <property type="protein sequence ID" value="REG29472.1"/>
    <property type="molecule type" value="Genomic_DNA"/>
</dbReference>
<dbReference type="InterPro" id="IPR017972">
    <property type="entry name" value="Cyt_P450_CS"/>
</dbReference>
<evidence type="ECO:0000256" key="3">
    <source>
        <dbReference type="ARBA" id="ARBA00022723"/>
    </source>
</evidence>
<evidence type="ECO:0000313" key="11">
    <source>
        <dbReference type="Proteomes" id="UP000256345"/>
    </source>
</evidence>
<dbReference type="GO" id="GO:0008395">
    <property type="term" value="F:steroid hydroxylase activity"/>
    <property type="evidence" value="ECO:0007669"/>
    <property type="project" value="TreeGrafter"/>
</dbReference>
<dbReference type="InterPro" id="IPR036396">
    <property type="entry name" value="Cyt_P450_sf"/>
</dbReference>
<dbReference type="GO" id="GO:0036199">
    <property type="term" value="F:cholest-4-en-3-one 26-monooxygenase activity"/>
    <property type="evidence" value="ECO:0007669"/>
    <property type="project" value="TreeGrafter"/>
</dbReference>
<dbReference type="Proteomes" id="UP000256345">
    <property type="component" value="Unassembled WGS sequence"/>
</dbReference>
<evidence type="ECO:0000313" key="9">
    <source>
        <dbReference type="EMBL" id="REG29472.1"/>
    </source>
</evidence>
<evidence type="ECO:0000256" key="2">
    <source>
        <dbReference type="ARBA" id="ARBA00022617"/>
    </source>
</evidence>
<keyword evidence="2 7" id="KW-0349">Heme</keyword>